<sequence length="91" mass="10365">MYYSNHSLVDGDDGSTQADIDIYDDEFRDLAKECDNIFVTEEAEVHHTTLPVHNPGLEMVIGMEWPTVDACRTFFKAMGHCEQTLIPTKKE</sequence>
<protein>
    <submittedName>
        <fullName evidence="1">Uncharacterized protein</fullName>
    </submittedName>
</protein>
<accession>A0A7J7LEL7</accession>
<name>A0A7J7LEL7_9MAGN</name>
<evidence type="ECO:0000313" key="2">
    <source>
        <dbReference type="Proteomes" id="UP000541444"/>
    </source>
</evidence>
<dbReference type="AlphaFoldDB" id="A0A7J7LEL7"/>
<evidence type="ECO:0000313" key="1">
    <source>
        <dbReference type="EMBL" id="KAF6141009.1"/>
    </source>
</evidence>
<keyword evidence="2" id="KW-1185">Reference proteome</keyword>
<comment type="caution">
    <text evidence="1">The sequence shown here is derived from an EMBL/GenBank/DDBJ whole genome shotgun (WGS) entry which is preliminary data.</text>
</comment>
<reference evidence="1 2" key="1">
    <citation type="journal article" date="2020" name="IScience">
        <title>Genome Sequencing of the Endangered Kingdonia uniflora (Circaeasteraceae, Ranunculales) Reveals Potential Mechanisms of Evolutionary Specialization.</title>
        <authorList>
            <person name="Sun Y."/>
            <person name="Deng T."/>
            <person name="Zhang A."/>
            <person name="Moore M.J."/>
            <person name="Landis J.B."/>
            <person name="Lin N."/>
            <person name="Zhang H."/>
            <person name="Zhang X."/>
            <person name="Huang J."/>
            <person name="Zhang X."/>
            <person name="Sun H."/>
            <person name="Wang H."/>
        </authorList>
    </citation>
    <scope>NUCLEOTIDE SEQUENCE [LARGE SCALE GENOMIC DNA]</scope>
    <source>
        <strain evidence="1">TB1705</strain>
        <tissue evidence="1">Leaf</tissue>
    </source>
</reference>
<proteinExistence type="predicted"/>
<dbReference type="EMBL" id="JACGCM010002335">
    <property type="protein sequence ID" value="KAF6141009.1"/>
    <property type="molecule type" value="Genomic_DNA"/>
</dbReference>
<dbReference type="Proteomes" id="UP000541444">
    <property type="component" value="Unassembled WGS sequence"/>
</dbReference>
<organism evidence="1 2">
    <name type="scientific">Kingdonia uniflora</name>
    <dbReference type="NCBI Taxonomy" id="39325"/>
    <lineage>
        <taxon>Eukaryota</taxon>
        <taxon>Viridiplantae</taxon>
        <taxon>Streptophyta</taxon>
        <taxon>Embryophyta</taxon>
        <taxon>Tracheophyta</taxon>
        <taxon>Spermatophyta</taxon>
        <taxon>Magnoliopsida</taxon>
        <taxon>Ranunculales</taxon>
        <taxon>Circaeasteraceae</taxon>
        <taxon>Kingdonia</taxon>
    </lineage>
</organism>
<gene>
    <name evidence="1" type="ORF">GIB67_006638</name>
</gene>